<protein>
    <recommendedName>
        <fullName evidence="3">Amidoligase enzyme</fullName>
    </recommendedName>
</protein>
<dbReference type="AlphaFoldDB" id="A0A7S3PQH9"/>
<organism evidence="2">
    <name type="scientific">Aplanochytrium stocchinoi</name>
    <dbReference type="NCBI Taxonomy" id="215587"/>
    <lineage>
        <taxon>Eukaryota</taxon>
        <taxon>Sar</taxon>
        <taxon>Stramenopiles</taxon>
        <taxon>Bigyra</taxon>
        <taxon>Labyrinthulomycetes</taxon>
        <taxon>Thraustochytrida</taxon>
        <taxon>Thraustochytriidae</taxon>
        <taxon>Aplanochytrium</taxon>
    </lineage>
</organism>
<evidence type="ECO:0000313" key="2">
    <source>
        <dbReference type="EMBL" id="CAE0447379.1"/>
    </source>
</evidence>
<dbReference type="EMBL" id="HBIN01022595">
    <property type="protein sequence ID" value="CAE0447379.1"/>
    <property type="molecule type" value="Transcribed_RNA"/>
</dbReference>
<gene>
    <name evidence="2" type="ORF">ASTO00021_LOCUS17351</name>
</gene>
<sequence>MRMNRVIFQDGISKTFKHDLEQRKYVSTSNERIQLRDRIVVARHSATPERNFGVEFELTLQPNNRIRDLDDLVTHINQCGIACRRTRYSDKEPTPYWKVLVDSSISCPRGSSGCLTFELVSPILKGSEGLQEVSKCLHAINQLDPQASKSAGFHVHIEVDRHDVVSLKKILQQFIKYEKVFDSLMPPSRRADANKYCKSLRKHYHYMTSKAINTAIANMSSIDELMDFANPQQSRYFKLNLQPLDRQPTIEFRQHPSTYTYKKAGAWIRLLLHFVENSSKFDKPASFKENTSPQKEFDRFFQWVIKDRWLFDFYAERRKKMLRKNDNETSQTHGSACCQGCSSGEGCWSK</sequence>
<accession>A0A7S3PQH9</accession>
<proteinExistence type="predicted"/>
<dbReference type="PANTHER" id="PTHR36847">
    <property type="entry name" value="AMIDOLIGASE ENZYME"/>
    <property type="match status" value="1"/>
</dbReference>
<dbReference type="Pfam" id="PF12224">
    <property type="entry name" value="Amidoligase_2"/>
    <property type="match status" value="1"/>
</dbReference>
<reference evidence="2" key="1">
    <citation type="submission" date="2021-01" db="EMBL/GenBank/DDBJ databases">
        <authorList>
            <person name="Corre E."/>
            <person name="Pelletier E."/>
            <person name="Niang G."/>
            <person name="Scheremetjew M."/>
            <person name="Finn R."/>
            <person name="Kale V."/>
            <person name="Holt S."/>
            <person name="Cochrane G."/>
            <person name="Meng A."/>
            <person name="Brown T."/>
            <person name="Cohen L."/>
        </authorList>
    </citation>
    <scope>NUCLEOTIDE SEQUENCE</scope>
    <source>
        <strain evidence="2">GSBS06</strain>
    </source>
</reference>
<name>A0A7S3PQH9_9STRA</name>
<evidence type="ECO:0008006" key="3">
    <source>
        <dbReference type="Google" id="ProtNLM"/>
    </source>
</evidence>
<dbReference type="InterPro" id="IPR022025">
    <property type="entry name" value="Amidoligase_2"/>
</dbReference>
<feature type="region of interest" description="Disordered" evidence="1">
    <location>
        <begin position="326"/>
        <end position="350"/>
    </location>
</feature>
<dbReference type="PANTHER" id="PTHR36847:SF1">
    <property type="entry name" value="AMIDOLIGASE ENZYME"/>
    <property type="match status" value="1"/>
</dbReference>
<evidence type="ECO:0000256" key="1">
    <source>
        <dbReference type="SAM" id="MobiDB-lite"/>
    </source>
</evidence>